<evidence type="ECO:0000313" key="1">
    <source>
        <dbReference type="EMBL" id="KAK7021983.1"/>
    </source>
</evidence>
<dbReference type="EMBL" id="JAYKXP010000155">
    <property type="protein sequence ID" value="KAK7021983.1"/>
    <property type="molecule type" value="Genomic_DNA"/>
</dbReference>
<sequence>MKLRMSYISQLRTLADSKTGRLHSTRKWYILRGIPTLGGFPLTKGSSSAVDRLERHNQVELHPVTCTSAACTFNTSIAIFYLGLYRPRQKAIEAINVTFISTERTRASVDTGFEILSQAVIG</sequence>
<accession>A0AAW0B842</accession>
<organism evidence="1 2">
    <name type="scientific">Paramarasmius palmivorus</name>
    <dbReference type="NCBI Taxonomy" id="297713"/>
    <lineage>
        <taxon>Eukaryota</taxon>
        <taxon>Fungi</taxon>
        <taxon>Dikarya</taxon>
        <taxon>Basidiomycota</taxon>
        <taxon>Agaricomycotina</taxon>
        <taxon>Agaricomycetes</taxon>
        <taxon>Agaricomycetidae</taxon>
        <taxon>Agaricales</taxon>
        <taxon>Marasmiineae</taxon>
        <taxon>Marasmiaceae</taxon>
        <taxon>Paramarasmius</taxon>
    </lineage>
</organism>
<protein>
    <submittedName>
        <fullName evidence="1">Uncharacterized protein</fullName>
    </submittedName>
</protein>
<comment type="caution">
    <text evidence="1">The sequence shown here is derived from an EMBL/GenBank/DDBJ whole genome shotgun (WGS) entry which is preliminary data.</text>
</comment>
<name>A0AAW0B842_9AGAR</name>
<dbReference type="Proteomes" id="UP001383192">
    <property type="component" value="Unassembled WGS sequence"/>
</dbReference>
<proteinExistence type="predicted"/>
<dbReference type="AlphaFoldDB" id="A0AAW0B842"/>
<evidence type="ECO:0000313" key="2">
    <source>
        <dbReference type="Proteomes" id="UP001383192"/>
    </source>
</evidence>
<gene>
    <name evidence="1" type="ORF">VNI00_017085</name>
</gene>
<reference evidence="1 2" key="1">
    <citation type="submission" date="2024-01" db="EMBL/GenBank/DDBJ databases">
        <title>A draft genome for a cacao thread blight-causing isolate of Paramarasmius palmivorus.</title>
        <authorList>
            <person name="Baruah I.K."/>
            <person name="Bukari Y."/>
            <person name="Amoako-Attah I."/>
            <person name="Meinhardt L.W."/>
            <person name="Bailey B.A."/>
            <person name="Cohen S.P."/>
        </authorList>
    </citation>
    <scope>NUCLEOTIDE SEQUENCE [LARGE SCALE GENOMIC DNA]</scope>
    <source>
        <strain evidence="1 2">GH-12</strain>
    </source>
</reference>
<keyword evidence="2" id="KW-1185">Reference proteome</keyword>